<comment type="caution">
    <text evidence="1">The sequence shown here is derived from an EMBL/GenBank/DDBJ whole genome shotgun (WGS) entry which is preliminary data.</text>
</comment>
<dbReference type="AlphaFoldDB" id="A0A1E5PIM8"/>
<protein>
    <recommendedName>
        <fullName evidence="3">DUF4878 domain-containing protein</fullName>
    </recommendedName>
</protein>
<organism evidence="1 2">
    <name type="scientific">Streptomyces agglomeratus</name>
    <dbReference type="NCBI Taxonomy" id="285458"/>
    <lineage>
        <taxon>Bacteria</taxon>
        <taxon>Bacillati</taxon>
        <taxon>Actinomycetota</taxon>
        <taxon>Actinomycetes</taxon>
        <taxon>Kitasatosporales</taxon>
        <taxon>Streptomycetaceae</taxon>
        <taxon>Streptomyces</taxon>
    </lineage>
</organism>
<name>A0A1E5PIM8_9ACTN</name>
<evidence type="ECO:0000313" key="2">
    <source>
        <dbReference type="Proteomes" id="UP000095759"/>
    </source>
</evidence>
<dbReference type="OrthoDB" id="4289131at2"/>
<reference evidence="1 2" key="1">
    <citation type="submission" date="2016-08" db="EMBL/GenBank/DDBJ databases">
        <title>Complete genome sequence of Streptomyces agglomeratus strain 6-3-2, a novel anti-MRSA actinomycete isolated from Wuli of Tebit, China.</title>
        <authorList>
            <person name="Chen X."/>
        </authorList>
    </citation>
    <scope>NUCLEOTIDE SEQUENCE [LARGE SCALE GENOMIC DNA]</scope>
    <source>
        <strain evidence="1 2">6-3-2</strain>
    </source>
</reference>
<proteinExistence type="predicted"/>
<evidence type="ECO:0008006" key="3">
    <source>
        <dbReference type="Google" id="ProtNLM"/>
    </source>
</evidence>
<dbReference type="EMBL" id="MEHJ01000001">
    <property type="protein sequence ID" value="OEJ29244.1"/>
    <property type="molecule type" value="Genomic_DNA"/>
</dbReference>
<sequence length="155" mass="16518">MVVAAVAVGGWATWFRPPYSLAGSPSVDVTVRAGKSGHPDVAETAEDVDSLVRVYVQRLKAEDAAGLAKLAGPDFDQPDAEARRHVRDYAVSARGHVEATVVEGVVDYFNQVDLVYEKTGKRQELLLVHDDGHWWVALGDGDPAAGNPNSVDGPG</sequence>
<accession>A0A1E5PIM8</accession>
<evidence type="ECO:0000313" key="1">
    <source>
        <dbReference type="EMBL" id="OEJ29244.1"/>
    </source>
</evidence>
<dbReference type="Proteomes" id="UP000095759">
    <property type="component" value="Unassembled WGS sequence"/>
</dbReference>
<gene>
    <name evidence="1" type="ORF">AS594_05385</name>
</gene>
<keyword evidence="2" id="KW-1185">Reference proteome</keyword>